<evidence type="ECO:0000256" key="10">
    <source>
        <dbReference type="RuleBase" id="RU003915"/>
    </source>
</evidence>
<evidence type="ECO:0000256" key="5">
    <source>
        <dbReference type="ARBA" id="ARBA00023110"/>
    </source>
</evidence>
<sequence>MQIAENSVVLMHYTLTNSAGEKLDCSRDRGEPLGYLHGHGNIIPGLEKELTGKQTGDKLVVTVQPEEGYGERHDGLIQDVPREAFQGVDDLQPGMQFQASTEMGPRMFTITAVDGDTITVDGNHPLAGEVLQFDVEITDVRAASAEELEHGHVHGEGGHAH</sequence>
<dbReference type="InterPro" id="IPR046357">
    <property type="entry name" value="PPIase_dom_sf"/>
</dbReference>
<evidence type="ECO:0000259" key="11">
    <source>
        <dbReference type="PROSITE" id="PS50059"/>
    </source>
</evidence>
<organism evidence="12 13">
    <name type="scientific">Isoalcanivorax beigongshangi</name>
    <dbReference type="NCBI Taxonomy" id="3238810"/>
    <lineage>
        <taxon>Bacteria</taxon>
        <taxon>Pseudomonadati</taxon>
        <taxon>Pseudomonadota</taxon>
        <taxon>Gammaproteobacteria</taxon>
        <taxon>Oceanospirillales</taxon>
        <taxon>Alcanivoracaceae</taxon>
        <taxon>Isoalcanivorax</taxon>
    </lineage>
</organism>
<keyword evidence="7 9" id="KW-0413">Isomerase</keyword>
<keyword evidence="6" id="KW-0143">Chaperone</keyword>
<gene>
    <name evidence="12" type="ORF">AB5I84_12660</name>
</gene>
<protein>
    <recommendedName>
        <fullName evidence="10">Peptidyl-prolyl cis-trans isomerase</fullName>
        <ecNumber evidence="10">5.2.1.8</ecNumber>
    </recommendedName>
</protein>
<dbReference type="EC" id="5.2.1.8" evidence="10"/>
<keyword evidence="5 9" id="KW-0697">Rotamase</keyword>
<evidence type="ECO:0000256" key="6">
    <source>
        <dbReference type="ARBA" id="ARBA00023186"/>
    </source>
</evidence>
<evidence type="ECO:0000256" key="3">
    <source>
        <dbReference type="ARBA" id="ARBA00006577"/>
    </source>
</evidence>
<dbReference type="Gene3D" id="2.40.10.330">
    <property type="match status" value="1"/>
</dbReference>
<comment type="subcellular location">
    <subcellularLocation>
        <location evidence="2">Cytoplasm</location>
    </subcellularLocation>
</comment>
<evidence type="ECO:0000313" key="13">
    <source>
        <dbReference type="Proteomes" id="UP001562065"/>
    </source>
</evidence>
<reference evidence="12 13" key="1">
    <citation type="submission" date="2024-07" db="EMBL/GenBank/DDBJ databases">
        <authorList>
            <person name="Ren Q."/>
        </authorList>
    </citation>
    <scope>NUCLEOTIDE SEQUENCE [LARGE SCALE GENOMIC DNA]</scope>
    <source>
        <strain evidence="12 13">REN37</strain>
    </source>
</reference>
<dbReference type="Proteomes" id="UP001562065">
    <property type="component" value="Unassembled WGS sequence"/>
</dbReference>
<accession>A0ABV4AJM6</accession>
<dbReference type="Gene3D" id="3.10.50.40">
    <property type="match status" value="1"/>
</dbReference>
<dbReference type="EMBL" id="JBGCUO010000002">
    <property type="protein sequence ID" value="MEY1663005.1"/>
    <property type="molecule type" value="Genomic_DNA"/>
</dbReference>
<evidence type="ECO:0000256" key="8">
    <source>
        <dbReference type="ARBA" id="ARBA00037071"/>
    </source>
</evidence>
<dbReference type="PANTHER" id="PTHR47861">
    <property type="entry name" value="FKBP-TYPE PEPTIDYL-PROLYL CIS-TRANS ISOMERASE SLYD"/>
    <property type="match status" value="1"/>
</dbReference>
<evidence type="ECO:0000256" key="7">
    <source>
        <dbReference type="ARBA" id="ARBA00023235"/>
    </source>
</evidence>
<comment type="catalytic activity">
    <reaction evidence="1 9 10">
        <text>[protein]-peptidylproline (omega=180) = [protein]-peptidylproline (omega=0)</text>
        <dbReference type="Rhea" id="RHEA:16237"/>
        <dbReference type="Rhea" id="RHEA-COMP:10747"/>
        <dbReference type="Rhea" id="RHEA-COMP:10748"/>
        <dbReference type="ChEBI" id="CHEBI:83833"/>
        <dbReference type="ChEBI" id="CHEBI:83834"/>
        <dbReference type="EC" id="5.2.1.8"/>
    </reaction>
</comment>
<dbReference type="PROSITE" id="PS50059">
    <property type="entry name" value="FKBP_PPIASE"/>
    <property type="match status" value="1"/>
</dbReference>
<evidence type="ECO:0000256" key="2">
    <source>
        <dbReference type="ARBA" id="ARBA00004496"/>
    </source>
</evidence>
<dbReference type="Pfam" id="PF00254">
    <property type="entry name" value="FKBP_C"/>
    <property type="match status" value="1"/>
</dbReference>
<dbReference type="GO" id="GO:0003755">
    <property type="term" value="F:peptidyl-prolyl cis-trans isomerase activity"/>
    <property type="evidence" value="ECO:0007669"/>
    <property type="project" value="UniProtKB-EC"/>
</dbReference>
<dbReference type="InterPro" id="IPR001179">
    <property type="entry name" value="PPIase_FKBP_dom"/>
</dbReference>
<keyword evidence="13" id="KW-1185">Reference proteome</keyword>
<dbReference type="PANTHER" id="PTHR47861:SF3">
    <property type="entry name" value="FKBP-TYPE PEPTIDYL-PROLYL CIS-TRANS ISOMERASE SLYD"/>
    <property type="match status" value="1"/>
</dbReference>
<comment type="caution">
    <text evidence="12">The sequence shown here is derived from an EMBL/GenBank/DDBJ whole genome shotgun (WGS) entry which is preliminary data.</text>
</comment>
<dbReference type="SUPFAM" id="SSF54534">
    <property type="entry name" value="FKBP-like"/>
    <property type="match status" value="1"/>
</dbReference>
<dbReference type="RefSeq" id="WP_369456275.1">
    <property type="nucleotide sequence ID" value="NZ_JBGCUO010000002.1"/>
</dbReference>
<proteinExistence type="inferred from homology"/>
<keyword evidence="4" id="KW-0963">Cytoplasm</keyword>
<evidence type="ECO:0000256" key="1">
    <source>
        <dbReference type="ARBA" id="ARBA00000971"/>
    </source>
</evidence>
<evidence type="ECO:0000313" key="12">
    <source>
        <dbReference type="EMBL" id="MEY1663005.1"/>
    </source>
</evidence>
<comment type="function">
    <text evidence="8">Also involved in hydrogenase metallocenter assembly, probably by participating in the nickel insertion step. This function in hydrogenase biosynthesis requires chaperone activity and the presence of the metal-binding domain, but not PPIase activity.</text>
</comment>
<evidence type="ECO:0000256" key="9">
    <source>
        <dbReference type="PROSITE-ProRule" id="PRU00277"/>
    </source>
</evidence>
<comment type="similarity">
    <text evidence="3 10">Belongs to the FKBP-type PPIase family.</text>
</comment>
<feature type="domain" description="PPIase FKBP-type" evidence="11">
    <location>
        <begin position="6"/>
        <end position="84"/>
    </location>
</feature>
<evidence type="ECO:0000256" key="4">
    <source>
        <dbReference type="ARBA" id="ARBA00022490"/>
    </source>
</evidence>
<dbReference type="InterPro" id="IPR048261">
    <property type="entry name" value="SlpA/SlyD-like_ins_sf"/>
</dbReference>
<name>A0ABV4AJM6_9GAMM</name>